<gene>
    <name evidence="3" type="ORF">LY89DRAFT_730060</name>
</gene>
<reference evidence="3 4" key="1">
    <citation type="submission" date="2015-10" db="EMBL/GenBank/DDBJ databases">
        <title>Full genome of DAOMC 229536 Phialocephala scopiformis, a fungal endophyte of spruce producing the potent anti-insectan compound rugulosin.</title>
        <authorList>
            <consortium name="DOE Joint Genome Institute"/>
            <person name="Walker A.K."/>
            <person name="Frasz S.L."/>
            <person name="Seifert K.A."/>
            <person name="Miller J.D."/>
            <person name="Mondo S.J."/>
            <person name="Labutti K."/>
            <person name="Lipzen A."/>
            <person name="Dockter R."/>
            <person name="Kennedy M."/>
            <person name="Grigoriev I.V."/>
            <person name="Spatafora J.W."/>
        </authorList>
    </citation>
    <scope>NUCLEOTIDE SEQUENCE [LARGE SCALE GENOMIC DNA]</scope>
    <source>
        <strain evidence="3 4">CBS 120377</strain>
    </source>
</reference>
<evidence type="ECO:0000259" key="2">
    <source>
        <dbReference type="Pfam" id="PF20163"/>
    </source>
</evidence>
<keyword evidence="1" id="KW-0812">Transmembrane</keyword>
<keyword evidence="1" id="KW-1133">Transmembrane helix</keyword>
<sequence>MSMEKPLDEAAKPQPNLAVNAQHFSEHTNLRNTIWKTHKLQPFRVSTSGTCLEARSLKSGHLSWRLGAFIALTISTLVLLTNIVLLIVGASAHGGYVKGIGTLEAGSAELVQKHGAALHVLINILSTALLTSSNYCTQILLAPTREELNIVHAKRSWLDIGIMSFRNLRHIKRRRFMFWSILGLSSLPLHLLYNSSIFEVTTGQHYNIYFVNGSDSSILENLEKTKTKLSNGTWQALYDTQYVPNAGDLYLIIDQFALSAKLDVYSSKNWSYGIAPQLPQQAHQLA</sequence>
<dbReference type="InterPro" id="IPR046623">
    <property type="entry name" value="DUF6536"/>
</dbReference>
<feature type="transmembrane region" description="Helical" evidence="1">
    <location>
        <begin position="66"/>
        <end position="88"/>
    </location>
</feature>
<protein>
    <recommendedName>
        <fullName evidence="2">DUF6536 domain-containing protein</fullName>
    </recommendedName>
</protein>
<feature type="transmembrane region" description="Helical" evidence="1">
    <location>
        <begin position="176"/>
        <end position="193"/>
    </location>
</feature>
<keyword evidence="1" id="KW-0472">Membrane</keyword>
<dbReference type="InParanoid" id="A0A194XNE2"/>
<dbReference type="PANTHER" id="PTHR35395">
    <property type="entry name" value="DUF6536 DOMAIN-CONTAINING PROTEIN"/>
    <property type="match status" value="1"/>
</dbReference>
<dbReference type="PANTHER" id="PTHR35395:SF1">
    <property type="entry name" value="DUF6536 DOMAIN-CONTAINING PROTEIN"/>
    <property type="match status" value="1"/>
</dbReference>
<feature type="domain" description="DUF6536" evidence="2">
    <location>
        <begin position="64"/>
        <end position="213"/>
    </location>
</feature>
<name>A0A194XNE2_MOLSC</name>
<accession>A0A194XNE2</accession>
<dbReference type="Proteomes" id="UP000070700">
    <property type="component" value="Unassembled WGS sequence"/>
</dbReference>
<dbReference type="OrthoDB" id="3515821at2759"/>
<dbReference type="AlphaFoldDB" id="A0A194XNE2"/>
<evidence type="ECO:0000256" key="1">
    <source>
        <dbReference type="SAM" id="Phobius"/>
    </source>
</evidence>
<dbReference type="Pfam" id="PF20163">
    <property type="entry name" value="DUF6536"/>
    <property type="match status" value="1"/>
</dbReference>
<keyword evidence="4" id="KW-1185">Reference proteome</keyword>
<proteinExistence type="predicted"/>
<dbReference type="GeneID" id="28829159"/>
<evidence type="ECO:0000313" key="4">
    <source>
        <dbReference type="Proteomes" id="UP000070700"/>
    </source>
</evidence>
<dbReference type="RefSeq" id="XP_018075627.1">
    <property type="nucleotide sequence ID" value="XM_018219433.1"/>
</dbReference>
<organism evidence="3 4">
    <name type="scientific">Mollisia scopiformis</name>
    <name type="common">Conifer needle endophyte fungus</name>
    <name type="synonym">Phialocephala scopiformis</name>
    <dbReference type="NCBI Taxonomy" id="149040"/>
    <lineage>
        <taxon>Eukaryota</taxon>
        <taxon>Fungi</taxon>
        <taxon>Dikarya</taxon>
        <taxon>Ascomycota</taxon>
        <taxon>Pezizomycotina</taxon>
        <taxon>Leotiomycetes</taxon>
        <taxon>Helotiales</taxon>
        <taxon>Mollisiaceae</taxon>
        <taxon>Mollisia</taxon>
    </lineage>
</organism>
<dbReference type="EMBL" id="KQ947408">
    <property type="protein sequence ID" value="KUJ21272.1"/>
    <property type="molecule type" value="Genomic_DNA"/>
</dbReference>
<evidence type="ECO:0000313" key="3">
    <source>
        <dbReference type="EMBL" id="KUJ21272.1"/>
    </source>
</evidence>
<dbReference type="KEGG" id="psco:LY89DRAFT_730060"/>